<feature type="domain" description="Tr-type G" evidence="11">
    <location>
        <begin position="146"/>
        <end position="323"/>
    </location>
</feature>
<dbReference type="InterPro" id="IPR005225">
    <property type="entry name" value="Small_GTP-bd"/>
</dbReference>
<evidence type="ECO:0000256" key="6">
    <source>
        <dbReference type="ARBA" id="ARBA00022946"/>
    </source>
</evidence>
<evidence type="ECO:0000256" key="10">
    <source>
        <dbReference type="ARBA" id="ARBA00044200"/>
    </source>
</evidence>
<dbReference type="InterPro" id="IPR053905">
    <property type="entry name" value="EF-G-like_DII"/>
</dbReference>
<dbReference type="InterPro" id="IPR000178">
    <property type="entry name" value="TF_IF2_bacterial-like"/>
</dbReference>
<dbReference type="GO" id="GO:0005525">
    <property type="term" value="F:GTP binding"/>
    <property type="evidence" value="ECO:0007669"/>
    <property type="project" value="UniProtKB-KW"/>
</dbReference>
<dbReference type="SUPFAM" id="SSF52540">
    <property type="entry name" value="P-loop containing nucleoside triphosphate hydrolases"/>
    <property type="match status" value="1"/>
</dbReference>
<evidence type="ECO:0000256" key="8">
    <source>
        <dbReference type="ARBA" id="ARBA00023134"/>
    </source>
</evidence>
<dbReference type="CDD" id="cd03702">
    <property type="entry name" value="IF2_mtIF2_II"/>
    <property type="match status" value="1"/>
</dbReference>
<name>A0A1R1X5R1_9FUNG</name>
<accession>A0A1R1X5R1</accession>
<dbReference type="NCBIfam" id="TIGR00231">
    <property type="entry name" value="small_GTP"/>
    <property type="match status" value="1"/>
</dbReference>
<evidence type="ECO:0000256" key="9">
    <source>
        <dbReference type="ARBA" id="ARBA00025162"/>
    </source>
</evidence>
<keyword evidence="3 12" id="KW-0396">Initiation factor</keyword>
<keyword evidence="5" id="KW-0648">Protein biosynthesis</keyword>
<evidence type="ECO:0000256" key="2">
    <source>
        <dbReference type="ARBA" id="ARBA00007733"/>
    </source>
</evidence>
<dbReference type="InterPro" id="IPR000795">
    <property type="entry name" value="T_Tr_GTP-bd_dom"/>
</dbReference>
<dbReference type="Pfam" id="PF22042">
    <property type="entry name" value="EF-G_D2"/>
    <property type="match status" value="1"/>
</dbReference>
<dbReference type="CDD" id="cd01887">
    <property type="entry name" value="IF2_eIF5B"/>
    <property type="match status" value="1"/>
</dbReference>
<dbReference type="HAMAP" id="MF_00100_B">
    <property type="entry name" value="IF_2_B"/>
    <property type="match status" value="1"/>
</dbReference>
<keyword evidence="13" id="KW-1185">Reference proteome</keyword>
<evidence type="ECO:0000256" key="1">
    <source>
        <dbReference type="ARBA" id="ARBA00004173"/>
    </source>
</evidence>
<evidence type="ECO:0000256" key="5">
    <source>
        <dbReference type="ARBA" id="ARBA00022917"/>
    </source>
</evidence>
<gene>
    <name evidence="12" type="ORF">AYI69_g10436</name>
</gene>
<evidence type="ECO:0000313" key="13">
    <source>
        <dbReference type="Proteomes" id="UP000187429"/>
    </source>
</evidence>
<dbReference type="Gene3D" id="3.40.50.10050">
    <property type="entry name" value="Translation initiation factor IF- 2, domain 3"/>
    <property type="match status" value="1"/>
</dbReference>
<dbReference type="Proteomes" id="UP000187429">
    <property type="component" value="Unassembled WGS sequence"/>
</dbReference>
<dbReference type="Pfam" id="PF11987">
    <property type="entry name" value="IF-2"/>
    <property type="match status" value="1"/>
</dbReference>
<dbReference type="InterPro" id="IPR023115">
    <property type="entry name" value="TIF_IF2_dom3"/>
</dbReference>
<dbReference type="FunFam" id="3.40.50.10050:FF:000001">
    <property type="entry name" value="Translation initiation factor IF-2"/>
    <property type="match status" value="1"/>
</dbReference>
<reference evidence="13" key="1">
    <citation type="submission" date="2017-01" db="EMBL/GenBank/DDBJ databases">
        <authorList>
            <person name="Wang Y."/>
            <person name="White M."/>
            <person name="Kvist S."/>
            <person name="Moncalvo J.-M."/>
        </authorList>
    </citation>
    <scope>NUCLEOTIDE SEQUENCE [LARGE SCALE GENOMIC DNA]</scope>
    <source>
        <strain evidence="13">ID-206-W2</strain>
    </source>
</reference>
<dbReference type="InterPro" id="IPR036925">
    <property type="entry name" value="TIF_IF2_dom3_sf"/>
</dbReference>
<dbReference type="AlphaFoldDB" id="A0A1R1X5R1"/>
<sequence>MSATAEVSELPNNYDSVVDMKPQSYRDESISFESEADINEKNLKKKSIKRRLSLLSKNSPVPGKKISIPLSISVDSLAKLIGIKQGNLINRLRNLGIDKLAPNLLLSNEEAKKVAKSFKLVPISNEGKDDDIFPRQISEKISSYPIRPPVVTIMGHVDHGKTTLLDSLRNSKIVNTEFGGITQHIGAFSVKVDDGSVITFLDTPGHSAFSAMRQRGANVTDIAVIVVAADDGVMPQTKEAIKHALDAEVPIIIAITKCDKHNSDPEKIKTQLLECEIHVEDLGGDIQVVEISAAKRTGLDLLTENITALAELLELHAENDIPVEATIIESKIAKGKGNEASLVVLRGCLRPGDIIVAGSTWSKVRSISDESGKMLKEVMPGFPALVSGWKELPTGGDIVLGVNNESEAKRVVSYRIKTSKEVDVASEIESFNMSRIEVNDKKSADKLVKKRIVRKGGKIFKQVIGSTDLTIERKTEEPEIKTLPIILKADVSGTLEAILEAISSLPSSKVVANVIDSGVGPVSESEVQLASNTKNAIIVTFNLKTDKQIESTAKKSKVEIVKTNVIYKLIEKIRKYMKDVLDPIYEDIVEGEARVQQVFPITVEKNIIQNIAGSRVVTGAIEKHSLVKVVRDGTVIADSTVNTLKQVKKDIAKVTKGMDCGIGIHEFDDIRNEDIIQSYKKVAVEQTID</sequence>
<dbReference type="GO" id="GO:0005739">
    <property type="term" value="C:mitochondrion"/>
    <property type="evidence" value="ECO:0007669"/>
    <property type="project" value="UniProtKB-SubCell"/>
</dbReference>
<keyword evidence="4" id="KW-0547">Nucleotide-binding</keyword>
<keyword evidence="6" id="KW-0809">Transit peptide</keyword>
<dbReference type="SUPFAM" id="SSF52156">
    <property type="entry name" value="Initiation factor IF2/eIF5b, domain 3"/>
    <property type="match status" value="1"/>
</dbReference>
<dbReference type="InterPro" id="IPR006847">
    <property type="entry name" value="IF2_N"/>
</dbReference>
<evidence type="ECO:0000256" key="3">
    <source>
        <dbReference type="ARBA" id="ARBA00022540"/>
    </source>
</evidence>
<dbReference type="OrthoDB" id="361630at2759"/>
<dbReference type="PANTHER" id="PTHR43381">
    <property type="entry name" value="TRANSLATION INITIATION FACTOR IF-2-RELATED"/>
    <property type="match status" value="1"/>
</dbReference>
<proteinExistence type="inferred from homology"/>
<dbReference type="InterPro" id="IPR009000">
    <property type="entry name" value="Transl_B-barrel_sf"/>
</dbReference>
<dbReference type="InterPro" id="IPR015760">
    <property type="entry name" value="TIF_IF2"/>
</dbReference>
<comment type="function">
    <text evidence="9">One of the essential components for the initiation of protein synthesis. Protects formylmethionyl-tRNA from spontaneous hydrolysis and promotes its binding to the 30S ribosomal subunits. Also involved in the hydrolysis of GTP during the formation of the 70S ribosomal complex.</text>
</comment>
<dbReference type="Pfam" id="PF00009">
    <property type="entry name" value="GTP_EFTU"/>
    <property type="match status" value="1"/>
</dbReference>
<dbReference type="FunFam" id="3.40.50.300:FF:000019">
    <property type="entry name" value="Translation initiation factor IF-2"/>
    <property type="match status" value="1"/>
</dbReference>
<dbReference type="CDD" id="cd03692">
    <property type="entry name" value="mtIF2_IVc"/>
    <property type="match status" value="1"/>
</dbReference>
<dbReference type="SUPFAM" id="SSF50447">
    <property type="entry name" value="Translation proteins"/>
    <property type="match status" value="2"/>
</dbReference>
<comment type="caution">
    <text evidence="12">The sequence shown here is derived from an EMBL/GenBank/DDBJ whole genome shotgun (WGS) entry which is preliminary data.</text>
</comment>
<dbReference type="EMBL" id="LSSM01006836">
    <property type="protein sequence ID" value="OMJ09952.1"/>
    <property type="molecule type" value="Genomic_DNA"/>
</dbReference>
<dbReference type="PROSITE" id="PS51722">
    <property type="entry name" value="G_TR_2"/>
    <property type="match status" value="1"/>
</dbReference>
<dbReference type="Pfam" id="PF04760">
    <property type="entry name" value="IF2_N"/>
    <property type="match status" value="1"/>
</dbReference>
<dbReference type="PANTHER" id="PTHR43381:SF20">
    <property type="entry name" value="TRANSLATION INITIATION FACTOR IF-2, MITOCHONDRIAL"/>
    <property type="match status" value="1"/>
</dbReference>
<evidence type="ECO:0000256" key="4">
    <source>
        <dbReference type="ARBA" id="ARBA00022741"/>
    </source>
</evidence>
<comment type="subcellular location">
    <subcellularLocation>
        <location evidence="1">Mitochondrion</location>
    </subcellularLocation>
</comment>
<dbReference type="InterPro" id="IPR027417">
    <property type="entry name" value="P-loop_NTPase"/>
</dbReference>
<keyword evidence="8" id="KW-0342">GTP-binding</keyword>
<evidence type="ECO:0000256" key="7">
    <source>
        <dbReference type="ARBA" id="ARBA00023128"/>
    </source>
</evidence>
<organism evidence="12 13">
    <name type="scientific">Smittium culicis</name>
    <dbReference type="NCBI Taxonomy" id="133412"/>
    <lineage>
        <taxon>Eukaryota</taxon>
        <taxon>Fungi</taxon>
        <taxon>Fungi incertae sedis</taxon>
        <taxon>Zoopagomycota</taxon>
        <taxon>Kickxellomycotina</taxon>
        <taxon>Harpellomycetes</taxon>
        <taxon>Harpellales</taxon>
        <taxon>Legeriomycetaceae</taxon>
        <taxon>Smittium</taxon>
    </lineage>
</organism>
<dbReference type="Gene3D" id="2.40.30.10">
    <property type="entry name" value="Translation factors"/>
    <property type="match status" value="2"/>
</dbReference>
<dbReference type="InterPro" id="IPR044145">
    <property type="entry name" value="IF2_II"/>
</dbReference>
<evidence type="ECO:0000313" key="12">
    <source>
        <dbReference type="EMBL" id="OMJ09952.1"/>
    </source>
</evidence>
<keyword evidence="7" id="KW-0496">Mitochondrion</keyword>
<dbReference type="Gene3D" id="3.40.50.300">
    <property type="entry name" value="P-loop containing nucleotide triphosphate hydrolases"/>
    <property type="match status" value="1"/>
</dbReference>
<dbReference type="FunFam" id="2.40.30.10:FF:000008">
    <property type="entry name" value="Translation initiation factor IF-2"/>
    <property type="match status" value="1"/>
</dbReference>
<comment type="similarity">
    <text evidence="2">Belongs to the TRAFAC class translation factor GTPase superfamily. Classic translation factor GTPase family. IF-2 subfamily.</text>
</comment>
<dbReference type="GO" id="GO:0003924">
    <property type="term" value="F:GTPase activity"/>
    <property type="evidence" value="ECO:0007669"/>
    <property type="project" value="InterPro"/>
</dbReference>
<evidence type="ECO:0000259" key="11">
    <source>
        <dbReference type="PROSITE" id="PS51722"/>
    </source>
</evidence>
<protein>
    <recommendedName>
        <fullName evidence="10">Translation initiation factor IF-2, mitochondrial</fullName>
    </recommendedName>
</protein>
<dbReference type="GO" id="GO:0003743">
    <property type="term" value="F:translation initiation factor activity"/>
    <property type="evidence" value="ECO:0007669"/>
    <property type="project" value="UniProtKB-KW"/>
</dbReference>